<evidence type="ECO:0000259" key="11">
    <source>
        <dbReference type="PROSITE" id="PS51278"/>
    </source>
</evidence>
<dbReference type="InterPro" id="IPR017932">
    <property type="entry name" value="GATase_2_dom"/>
</dbReference>
<feature type="active site" description="For GATase activity" evidence="8">
    <location>
        <position position="2"/>
    </location>
</feature>
<dbReference type="SUPFAM" id="SSF56235">
    <property type="entry name" value="N-terminal nucleophile aminohydrolases (Ntn hydrolases)"/>
    <property type="match status" value="1"/>
</dbReference>
<proteinExistence type="inferred from homology"/>
<dbReference type="Gene3D" id="3.40.50.620">
    <property type="entry name" value="HUPs"/>
    <property type="match status" value="2"/>
</dbReference>
<accession>A0A844QPB7</accession>
<keyword evidence="6 8" id="KW-0315">Glutamine amidotransferase</keyword>
<evidence type="ECO:0000313" key="13">
    <source>
        <dbReference type="Proteomes" id="UP000463224"/>
    </source>
</evidence>
<dbReference type="EC" id="6.3.5.4" evidence="3"/>
<dbReference type="Pfam" id="PF00733">
    <property type="entry name" value="Asn_synthase"/>
    <property type="match status" value="1"/>
</dbReference>
<gene>
    <name evidence="12" type="primary">asnB</name>
    <name evidence="12" type="ORF">GN330_21345</name>
</gene>
<feature type="binding site" evidence="9">
    <location>
        <position position="97"/>
    </location>
    <ligand>
        <name>L-glutamine</name>
        <dbReference type="ChEBI" id="CHEBI:58359"/>
    </ligand>
</feature>
<evidence type="ECO:0000313" key="12">
    <source>
        <dbReference type="EMBL" id="MVA99803.1"/>
    </source>
</evidence>
<comment type="pathway">
    <text evidence="1">Amino-acid biosynthesis; L-asparagine biosynthesis; L-asparagine from L-aspartate (L-Gln route): step 1/1.</text>
</comment>
<feature type="domain" description="Glutamine amidotransferase type-2" evidence="11">
    <location>
        <begin position="2"/>
        <end position="212"/>
    </location>
</feature>
<evidence type="ECO:0000256" key="1">
    <source>
        <dbReference type="ARBA" id="ARBA00005187"/>
    </source>
</evidence>
<sequence>MCGIAGYAGIDDPELIGRMCAALVHRGPDSGGSAAFPEAGFYIGMRRLAVIDLKTGDQPMFAAEGQVGLVHNGEIYNYREVRDELLALGHDFVTTSDTEVVLKAYLAWGEKAWSRLHGMFAIAVADLRDGMPVLKVVRDRVGIKPLYYAVDADRFLFASETKALMAWDGFDRTVDLAAVTDYLALRYVPGPRSMFRGVRKLPPGHELVFTGGQAHLRRYWSPPGPGVQLADRDPADAVADFGEAMRASVRRHMISDVPVGAFLSGGVDSNTIVALMAELSGEPVRTFSIGFAGHPDDDLRRAAATARMIGARHTEIECGIEDFLSLPDLCWSLDEPLGDAIVVPMSVLAREARKEVTVVLSGEGADELLGGYLFHRKIVDLWRWRDRLPRPVWSLASALIERLPVTLLDRAFDYPGKLGSSGRSKIADLVRQIGSGNLAELYRASISLFDAKDILQAAGSALPMPAPLAAPPDNGTVLQRLLGLQYAHWLPDDILMKSDKITMAHSLECRVPFMDDLVIQAAARCADDVKLRGGKNKWALRRFAETLLGPETAAEPKRAFYAPLDQFMRDRRFRDMLRGMLDPERLKRRGLVDHRYVARLQGAGEDDGFLSEKRLFAIFMLELWFEKFAPDASWA</sequence>
<evidence type="ECO:0000256" key="10">
    <source>
        <dbReference type="PIRSR" id="PIRSR001589-3"/>
    </source>
</evidence>
<dbReference type="AlphaFoldDB" id="A0A844QPB7"/>
<dbReference type="SUPFAM" id="SSF52402">
    <property type="entry name" value="Adenine nucleotide alpha hydrolases-like"/>
    <property type="match status" value="1"/>
</dbReference>
<dbReference type="Proteomes" id="UP000463224">
    <property type="component" value="Unassembled WGS sequence"/>
</dbReference>
<dbReference type="InterPro" id="IPR033738">
    <property type="entry name" value="AsnB_N"/>
</dbReference>
<evidence type="ECO:0000256" key="3">
    <source>
        <dbReference type="ARBA" id="ARBA00012737"/>
    </source>
</evidence>
<keyword evidence="5 9" id="KW-0067">ATP-binding</keyword>
<evidence type="ECO:0000256" key="5">
    <source>
        <dbReference type="ARBA" id="ARBA00022840"/>
    </source>
</evidence>
<keyword evidence="13" id="KW-1185">Reference proteome</keyword>
<comment type="similarity">
    <text evidence="2">Belongs to the asparagine synthetase family.</text>
</comment>
<evidence type="ECO:0000256" key="4">
    <source>
        <dbReference type="ARBA" id="ARBA00022741"/>
    </source>
</evidence>
<dbReference type="Pfam" id="PF13537">
    <property type="entry name" value="GATase_7"/>
    <property type="match status" value="1"/>
</dbReference>
<dbReference type="PROSITE" id="PS51278">
    <property type="entry name" value="GATASE_TYPE_2"/>
    <property type="match status" value="1"/>
</dbReference>
<dbReference type="RefSeq" id="WP_156715388.1">
    <property type="nucleotide sequence ID" value="NZ_WPHG01000008.1"/>
</dbReference>
<dbReference type="GO" id="GO:0005524">
    <property type="term" value="F:ATP binding"/>
    <property type="evidence" value="ECO:0007669"/>
    <property type="project" value="UniProtKB-KW"/>
</dbReference>
<comment type="catalytic activity">
    <reaction evidence="7">
        <text>L-aspartate + L-glutamine + ATP + H2O = L-asparagine + L-glutamate + AMP + diphosphate + H(+)</text>
        <dbReference type="Rhea" id="RHEA:12228"/>
        <dbReference type="ChEBI" id="CHEBI:15377"/>
        <dbReference type="ChEBI" id="CHEBI:15378"/>
        <dbReference type="ChEBI" id="CHEBI:29985"/>
        <dbReference type="ChEBI" id="CHEBI:29991"/>
        <dbReference type="ChEBI" id="CHEBI:30616"/>
        <dbReference type="ChEBI" id="CHEBI:33019"/>
        <dbReference type="ChEBI" id="CHEBI:58048"/>
        <dbReference type="ChEBI" id="CHEBI:58359"/>
        <dbReference type="ChEBI" id="CHEBI:456215"/>
        <dbReference type="EC" id="6.3.5.4"/>
    </reaction>
</comment>
<evidence type="ECO:0000256" key="6">
    <source>
        <dbReference type="ARBA" id="ARBA00022962"/>
    </source>
</evidence>
<dbReference type="InterPro" id="IPR029055">
    <property type="entry name" value="Ntn_hydrolases_N"/>
</dbReference>
<feature type="binding site" evidence="9">
    <location>
        <begin position="361"/>
        <end position="362"/>
    </location>
    <ligand>
        <name>ATP</name>
        <dbReference type="ChEBI" id="CHEBI:30616"/>
    </ligand>
</feature>
<dbReference type="Gene3D" id="3.60.20.10">
    <property type="entry name" value="Glutamine Phosphoribosylpyrophosphate, subunit 1, domain 1"/>
    <property type="match status" value="1"/>
</dbReference>
<dbReference type="GO" id="GO:0006529">
    <property type="term" value="P:asparagine biosynthetic process"/>
    <property type="evidence" value="ECO:0007669"/>
    <property type="project" value="UniProtKB-KW"/>
</dbReference>
<dbReference type="PANTHER" id="PTHR43284">
    <property type="entry name" value="ASPARAGINE SYNTHETASE (GLUTAMINE-HYDROLYZING)"/>
    <property type="match status" value="1"/>
</dbReference>
<keyword evidence="8" id="KW-0061">Asparagine biosynthesis</keyword>
<feature type="site" description="Important for beta-aspartyl-AMP intermediate formation" evidence="10">
    <location>
        <position position="363"/>
    </location>
</feature>
<evidence type="ECO:0000256" key="2">
    <source>
        <dbReference type="ARBA" id="ARBA00005752"/>
    </source>
</evidence>
<evidence type="ECO:0000256" key="9">
    <source>
        <dbReference type="PIRSR" id="PIRSR001589-2"/>
    </source>
</evidence>
<dbReference type="GO" id="GO:0004066">
    <property type="term" value="F:asparagine synthase (glutamine-hydrolyzing) activity"/>
    <property type="evidence" value="ECO:0007669"/>
    <property type="project" value="UniProtKB-EC"/>
</dbReference>
<protein>
    <recommendedName>
        <fullName evidence="3">asparagine synthase (glutamine-hydrolyzing)</fullName>
        <ecNumber evidence="3">6.3.5.4</ecNumber>
    </recommendedName>
</protein>
<dbReference type="GO" id="GO:0005829">
    <property type="term" value="C:cytosol"/>
    <property type="evidence" value="ECO:0007669"/>
    <property type="project" value="TreeGrafter"/>
</dbReference>
<dbReference type="InterPro" id="IPR014729">
    <property type="entry name" value="Rossmann-like_a/b/a_fold"/>
</dbReference>
<dbReference type="NCBIfam" id="TIGR01536">
    <property type="entry name" value="asn_synth_AEB"/>
    <property type="match status" value="1"/>
</dbReference>
<feature type="binding site" evidence="9">
    <location>
        <position position="289"/>
    </location>
    <ligand>
        <name>ATP</name>
        <dbReference type="ChEBI" id="CHEBI:30616"/>
    </ligand>
</feature>
<organism evidence="12 13">
    <name type="scientific">Nitratireductor arenosus</name>
    <dbReference type="NCBI Taxonomy" id="2682096"/>
    <lineage>
        <taxon>Bacteria</taxon>
        <taxon>Pseudomonadati</taxon>
        <taxon>Pseudomonadota</taxon>
        <taxon>Alphaproteobacteria</taxon>
        <taxon>Hyphomicrobiales</taxon>
        <taxon>Phyllobacteriaceae</taxon>
        <taxon>Nitratireductor</taxon>
    </lineage>
</organism>
<dbReference type="CDD" id="cd01991">
    <property type="entry name" value="Asn_synthase_B_C"/>
    <property type="match status" value="1"/>
</dbReference>
<keyword evidence="8" id="KW-0028">Amino-acid biosynthesis</keyword>
<keyword evidence="12" id="KW-0436">Ligase</keyword>
<evidence type="ECO:0000256" key="8">
    <source>
        <dbReference type="PIRSR" id="PIRSR001589-1"/>
    </source>
</evidence>
<dbReference type="InterPro" id="IPR006426">
    <property type="entry name" value="Asn_synth_AEB"/>
</dbReference>
<dbReference type="InterPro" id="IPR001962">
    <property type="entry name" value="Asn_synthase"/>
</dbReference>
<keyword evidence="4 9" id="KW-0547">Nucleotide-binding</keyword>
<dbReference type="CDD" id="cd00712">
    <property type="entry name" value="AsnB"/>
    <property type="match status" value="1"/>
</dbReference>
<evidence type="ECO:0000256" key="7">
    <source>
        <dbReference type="ARBA" id="ARBA00048741"/>
    </source>
</evidence>
<dbReference type="InterPro" id="IPR051786">
    <property type="entry name" value="ASN_synthetase/amidase"/>
</dbReference>
<dbReference type="EMBL" id="WPHG01000008">
    <property type="protein sequence ID" value="MVA99803.1"/>
    <property type="molecule type" value="Genomic_DNA"/>
</dbReference>
<name>A0A844QPB7_9HYPH</name>
<dbReference type="PANTHER" id="PTHR43284:SF1">
    <property type="entry name" value="ASPARAGINE SYNTHETASE"/>
    <property type="match status" value="1"/>
</dbReference>
<dbReference type="PIRSF" id="PIRSF001589">
    <property type="entry name" value="Asn_synthetase_glu-h"/>
    <property type="match status" value="1"/>
</dbReference>
<reference evidence="12 13" key="1">
    <citation type="submission" date="2019-12" db="EMBL/GenBank/DDBJ databases">
        <title>Nitratireductor arenosus sp. nov., Isolated from sea sand, Jeju island, South Korea.</title>
        <authorList>
            <person name="Kim W."/>
        </authorList>
    </citation>
    <scope>NUCLEOTIDE SEQUENCE [LARGE SCALE GENOMIC DNA]</scope>
    <source>
        <strain evidence="12 13">CAU 1489</strain>
    </source>
</reference>
<comment type="caution">
    <text evidence="12">The sequence shown here is derived from an EMBL/GenBank/DDBJ whole genome shotgun (WGS) entry which is preliminary data.</text>
</comment>